<evidence type="ECO:0000313" key="3">
    <source>
        <dbReference type="Proteomes" id="UP000319817"/>
    </source>
</evidence>
<keyword evidence="1" id="KW-1133">Transmembrane helix</keyword>
<dbReference type="AlphaFoldDB" id="A0A517NMT7"/>
<dbReference type="RefSeq" id="WP_145415989.1">
    <property type="nucleotide sequence ID" value="NZ_CP036526.1"/>
</dbReference>
<evidence type="ECO:0000313" key="2">
    <source>
        <dbReference type="EMBL" id="QDT08446.1"/>
    </source>
</evidence>
<protein>
    <submittedName>
        <fullName evidence="2">Uncharacterized protein</fullName>
    </submittedName>
</protein>
<proteinExistence type="predicted"/>
<gene>
    <name evidence="2" type="ORF">K239x_03850</name>
</gene>
<accession>A0A517NMT7</accession>
<reference evidence="2 3" key="1">
    <citation type="submission" date="2019-02" db="EMBL/GenBank/DDBJ databases">
        <title>Deep-cultivation of Planctomycetes and their phenomic and genomic characterization uncovers novel biology.</title>
        <authorList>
            <person name="Wiegand S."/>
            <person name="Jogler M."/>
            <person name="Boedeker C."/>
            <person name="Pinto D."/>
            <person name="Vollmers J."/>
            <person name="Rivas-Marin E."/>
            <person name="Kohn T."/>
            <person name="Peeters S.H."/>
            <person name="Heuer A."/>
            <person name="Rast P."/>
            <person name="Oberbeckmann S."/>
            <person name="Bunk B."/>
            <person name="Jeske O."/>
            <person name="Meyerdierks A."/>
            <person name="Storesund J.E."/>
            <person name="Kallscheuer N."/>
            <person name="Luecker S."/>
            <person name="Lage O.M."/>
            <person name="Pohl T."/>
            <person name="Merkel B.J."/>
            <person name="Hornburger P."/>
            <person name="Mueller R.-W."/>
            <person name="Bruemmer F."/>
            <person name="Labrenz M."/>
            <person name="Spormann A.M."/>
            <person name="Op den Camp H."/>
            <person name="Overmann J."/>
            <person name="Amann R."/>
            <person name="Jetten M.S.M."/>
            <person name="Mascher T."/>
            <person name="Medema M.H."/>
            <person name="Devos D.P."/>
            <person name="Kaster A.-K."/>
            <person name="Ovreas L."/>
            <person name="Rohde M."/>
            <person name="Galperin M.Y."/>
            <person name="Jogler C."/>
        </authorList>
    </citation>
    <scope>NUCLEOTIDE SEQUENCE [LARGE SCALE GENOMIC DNA]</scope>
    <source>
        <strain evidence="2 3">K23_9</strain>
    </source>
</reference>
<sequence length="75" mass="8282">MNPYEPPETRESSPKPRAKWKTWPLIFMNLAFLLSAGLVVALPNRLSWLGVSVLICLSIGGWALAKNLQQTGSSE</sequence>
<feature type="transmembrane region" description="Helical" evidence="1">
    <location>
        <begin position="48"/>
        <end position="65"/>
    </location>
</feature>
<keyword evidence="1" id="KW-0472">Membrane</keyword>
<organism evidence="2 3">
    <name type="scientific">Stieleria marina</name>
    <dbReference type="NCBI Taxonomy" id="1930275"/>
    <lineage>
        <taxon>Bacteria</taxon>
        <taxon>Pseudomonadati</taxon>
        <taxon>Planctomycetota</taxon>
        <taxon>Planctomycetia</taxon>
        <taxon>Pirellulales</taxon>
        <taxon>Pirellulaceae</taxon>
        <taxon>Stieleria</taxon>
    </lineage>
</organism>
<name>A0A517NMT7_9BACT</name>
<evidence type="ECO:0000256" key="1">
    <source>
        <dbReference type="SAM" id="Phobius"/>
    </source>
</evidence>
<dbReference type="Proteomes" id="UP000319817">
    <property type="component" value="Chromosome"/>
</dbReference>
<keyword evidence="3" id="KW-1185">Reference proteome</keyword>
<keyword evidence="1" id="KW-0812">Transmembrane</keyword>
<dbReference type="EMBL" id="CP036526">
    <property type="protein sequence ID" value="QDT08446.1"/>
    <property type="molecule type" value="Genomic_DNA"/>
</dbReference>
<feature type="transmembrane region" description="Helical" evidence="1">
    <location>
        <begin position="23"/>
        <end position="42"/>
    </location>
</feature>